<dbReference type="Proteomes" id="UP001432180">
    <property type="component" value="Chromosome"/>
</dbReference>
<dbReference type="RefSeq" id="WP_328984986.1">
    <property type="nucleotide sequence ID" value="NZ_CP121472.1"/>
</dbReference>
<dbReference type="Gene3D" id="1.10.10.60">
    <property type="entry name" value="Homeodomain-like"/>
    <property type="match status" value="1"/>
</dbReference>
<evidence type="ECO:0000259" key="5">
    <source>
        <dbReference type="PROSITE" id="PS01124"/>
    </source>
</evidence>
<evidence type="ECO:0000256" key="2">
    <source>
        <dbReference type="ARBA" id="ARBA00023125"/>
    </source>
</evidence>
<name>A0ABZ0SDY1_9GAMM</name>
<keyword evidence="1" id="KW-0805">Transcription regulation</keyword>
<gene>
    <name evidence="6" type="primary">virS_3</name>
    <name evidence="6" type="ORF">Thiowin_04346</name>
</gene>
<dbReference type="EMBL" id="CP121472">
    <property type="protein sequence ID" value="WPL19236.1"/>
    <property type="molecule type" value="Genomic_DNA"/>
</dbReference>
<evidence type="ECO:0000256" key="3">
    <source>
        <dbReference type="ARBA" id="ARBA00023163"/>
    </source>
</evidence>
<organism evidence="6 7">
    <name type="scientific">Thiorhodovibrio winogradskyi</name>
    <dbReference type="NCBI Taxonomy" id="77007"/>
    <lineage>
        <taxon>Bacteria</taxon>
        <taxon>Pseudomonadati</taxon>
        <taxon>Pseudomonadota</taxon>
        <taxon>Gammaproteobacteria</taxon>
        <taxon>Chromatiales</taxon>
        <taxon>Chromatiaceae</taxon>
        <taxon>Thiorhodovibrio</taxon>
    </lineage>
</organism>
<dbReference type="PANTHER" id="PTHR47894:SF4">
    <property type="entry name" value="HTH-TYPE TRANSCRIPTIONAL REGULATOR GADX"/>
    <property type="match status" value="1"/>
</dbReference>
<dbReference type="PANTHER" id="PTHR47894">
    <property type="entry name" value="HTH-TYPE TRANSCRIPTIONAL REGULATOR GADX"/>
    <property type="match status" value="1"/>
</dbReference>
<dbReference type="InterPro" id="IPR018060">
    <property type="entry name" value="HTH_AraC"/>
</dbReference>
<feature type="region of interest" description="Disordered" evidence="4">
    <location>
        <begin position="351"/>
        <end position="372"/>
    </location>
</feature>
<protein>
    <submittedName>
        <fullName evidence="6">Virulence-regulating protein VirS</fullName>
    </submittedName>
</protein>
<reference evidence="6 7" key="1">
    <citation type="journal article" date="2023" name="Microorganisms">
        <title>Thiorhodovibrio frisius and Trv. litoralis spp. nov., Two Novel Members from a Clade of Fastidious Purple Sulfur Bacteria That Exhibit Unique Red-Shifted Light-Harvesting Capabilities.</title>
        <authorList>
            <person name="Methner A."/>
            <person name="Kuzyk S.B."/>
            <person name="Petersen J."/>
            <person name="Bauer S."/>
            <person name="Brinkmann H."/>
            <person name="Sichau K."/>
            <person name="Wanner G."/>
            <person name="Wolf J."/>
            <person name="Neumann-Schaal M."/>
            <person name="Henke P."/>
            <person name="Tank M."/>
            <person name="Sproer C."/>
            <person name="Bunk B."/>
            <person name="Overmann J."/>
        </authorList>
    </citation>
    <scope>NUCLEOTIDE SEQUENCE [LARGE SCALE GENOMIC DNA]</scope>
    <source>
        <strain evidence="6 7">DSM 6702</strain>
    </source>
</reference>
<dbReference type="SMART" id="SM00342">
    <property type="entry name" value="HTH_ARAC"/>
    <property type="match status" value="1"/>
</dbReference>
<keyword evidence="3" id="KW-0804">Transcription</keyword>
<feature type="domain" description="HTH araC/xylS-type" evidence="5">
    <location>
        <begin position="275"/>
        <end position="354"/>
    </location>
</feature>
<keyword evidence="2" id="KW-0238">DNA-binding</keyword>
<evidence type="ECO:0000256" key="1">
    <source>
        <dbReference type="ARBA" id="ARBA00023015"/>
    </source>
</evidence>
<dbReference type="Pfam" id="PF12833">
    <property type="entry name" value="HTH_18"/>
    <property type="match status" value="1"/>
</dbReference>
<dbReference type="Pfam" id="PF12625">
    <property type="entry name" value="Arabinose_bd"/>
    <property type="match status" value="1"/>
</dbReference>
<evidence type="ECO:0000256" key="4">
    <source>
        <dbReference type="SAM" id="MobiDB-lite"/>
    </source>
</evidence>
<keyword evidence="7" id="KW-1185">Reference proteome</keyword>
<dbReference type="InterPro" id="IPR032687">
    <property type="entry name" value="AraC-type_N"/>
</dbReference>
<dbReference type="SUPFAM" id="SSF46689">
    <property type="entry name" value="Homeodomain-like"/>
    <property type="match status" value="1"/>
</dbReference>
<sequence>MPRRAISPACRLAALGLASNGMVRMAVVRDLPRLMAREGLDPDAVIRGCGCRPELFSDPDNTIAFSAVGRLLAYVATNTACAYPGLALGQGAGLNVVGAVGRAMRLAPTVGLALRTLILHLHLHDRGAIPYLCVDGHQARFGYTLWCSDVVGTDHVYDGALAIAWNMFRELAGPDWQASEVRFFREPPVDSAAFREHFRAPLRFGAQQAAVVFPTADLKRPCMDADARAYAKAKSDLESLGAISDLGLADEVRLVLLRLLVAGSCGTRAGPERADVAQLFAMHPRTLNRRLREEGVTFAALLAQARHDLARQLLRDTQLPVSEIAYLLGYAGSGPFSHAFRQWSGMTAGAWRKARPTETDPGRVDKHPSQRI</sequence>
<feature type="compositionally biased region" description="Basic and acidic residues" evidence="4">
    <location>
        <begin position="355"/>
        <end position="372"/>
    </location>
</feature>
<evidence type="ECO:0000313" key="7">
    <source>
        <dbReference type="Proteomes" id="UP001432180"/>
    </source>
</evidence>
<accession>A0ABZ0SDY1</accession>
<proteinExistence type="predicted"/>
<dbReference type="PROSITE" id="PS01124">
    <property type="entry name" value="HTH_ARAC_FAMILY_2"/>
    <property type="match status" value="1"/>
</dbReference>
<dbReference type="InterPro" id="IPR009057">
    <property type="entry name" value="Homeodomain-like_sf"/>
</dbReference>
<evidence type="ECO:0000313" key="6">
    <source>
        <dbReference type="EMBL" id="WPL19236.1"/>
    </source>
</evidence>